<feature type="domain" description="Autotransporter" evidence="3">
    <location>
        <begin position="1614"/>
        <end position="1892"/>
    </location>
</feature>
<dbReference type="STRING" id="93222.NA29_23200"/>
<dbReference type="Gene3D" id="2.40.128.130">
    <property type="entry name" value="Autotransporter beta-domain"/>
    <property type="match status" value="1"/>
</dbReference>
<dbReference type="Gene3D" id="2.60.40.3440">
    <property type="match status" value="1"/>
</dbReference>
<dbReference type="InterPro" id="IPR005546">
    <property type="entry name" value="Autotransporte_beta"/>
</dbReference>
<accession>A0A239SRX7</accession>
<dbReference type="InterPro" id="IPR036709">
    <property type="entry name" value="Autotransporte_beta_dom_sf"/>
</dbReference>
<dbReference type="Gene3D" id="2.60.40.10">
    <property type="entry name" value="Immunoglobulins"/>
    <property type="match status" value="12"/>
</dbReference>
<dbReference type="EMBL" id="LT906435">
    <property type="protein sequence ID" value="SNU87403.1"/>
    <property type="molecule type" value="Genomic_DNA"/>
</dbReference>
<dbReference type="SUPFAM" id="SSF49313">
    <property type="entry name" value="Cadherin-like"/>
    <property type="match status" value="4"/>
</dbReference>
<dbReference type="SMART" id="SM00429">
    <property type="entry name" value="IPT"/>
    <property type="match status" value="8"/>
</dbReference>
<dbReference type="Pfam" id="PF05345">
    <property type="entry name" value="He_PIG"/>
    <property type="match status" value="4"/>
</dbReference>
<dbReference type="InterPro" id="IPR002909">
    <property type="entry name" value="IPT_dom"/>
</dbReference>
<dbReference type="GO" id="GO:0016020">
    <property type="term" value="C:membrane"/>
    <property type="evidence" value="ECO:0007669"/>
    <property type="project" value="InterPro"/>
</dbReference>
<evidence type="ECO:0000313" key="5">
    <source>
        <dbReference type="Proteomes" id="UP000215126"/>
    </source>
</evidence>
<sequence>MFPGMNAPGAASRFSHVRSGLCAVWFHCLRVLVALLLFGFASSAMAAVCYVWNAGPAGASSYTLSTQTTAGFQNCDPFYGDFDAGGIYSDASQGTSDIPSSTGDGSKLTIDTNAVLPEDVVVFTPSSTTTQTQWTFKLFGSDGSSRDLVINRERGGPAISGISPSSRPSATGGSVTITGNNFVNNATVTFGGTAGTGVTVVSPTQVNVTAPPHAVGTVDVVLTTSGGSATATSAFTFLPLPVVTSVSPTQGSTGGGNSVTINGTDLGGATGVTIGGNAAAITSNTASQITVTAPGGSAGTVDVLVTTNGGQSAISASAKYTYVSTPTVASVTQNEGPLGGGNTVTITGTNFVVGSTTVSFGSTPATGVVVNSTTSLTATVPAGAAGTVDVSVTTAAGTSPPVPGDRYTYLATPTLSAVSPSAGPTGGSTSVALTGTGFTAGMTVTFGGTSASGLVVNSATSASVNAPAHAAGSVDVVVSTGGGSVTLPSSYKYVAAPTVTGVLPPTGSASGGTPVTINGTNLSDVTDVRFGATSAAFTVTGPGSITTTSPGGTGTVDITVTSPGGTSATGAADQFTYIPGPTVSSISPTTGPAAGGTSVTITGANFTAASTVAFGSTAATSVTFMNSTTLNATAPAGTGTADVRVTTANGTSPIVSGDVFTYIGAPTITSISPTNGPGGGGTNVTINGTGFTGATAVTFGGTAATTFNVTSSTSMTAQAPAGTGTVDIRVTTPGGTTAMSAADQFTYVDAPTVTSISPAAGPTAGGTTVTINGTNLSNVSGVKFGATNAISFSGGTGTQLTAISPAGAAGVLDVTVTTPGGTSATGAGDRFTYVAAPTAAPVSVSVPFNSAAAPVNVDLSSGASAVTLVSVGTGPLHGQATVSSNTSLTYRPTAGYSGGDSFTYTLTNVGGTSTAGTVTVTVGTPTITYSPPTTLQASVGALYSSTALAVASGGSTPYSYSITTGHLPQGLTLDSNGTLHGTPTSVDVQDITVTATDNATPGGPYSATSGTIRITTVAPTIAFSTTSLTAVPSGTAYNRSVTASGGTAPYSYSIVGGSLPPGVSMNTATGAITGDLKNVGSFTFTLQAKDANQFPAQVVLTLQVTAPVLAVTTTALTDAAVGTSYTQTLTASGGVTPYTFTATGLPSGLSVTGNAISGTPTQTGTFTVVVRMTDSTAGVGAPYFVDKTLSLTVNASPMTLSPSTLTTPIAGQGYTQTLSASGGTAPYRYAVTSGTLPTGLTLDPATGILSGTPTSTGASNFTVTATDSSTGPGTPLTVAKAFAFNITGQVASAPAVQTQTLSNAPLRIRATANAVGAPFTRIAIATPPQSGTAVVEGEDIVYTPTANTNGDVAFTYTLTNAVGTSAPISVTVSVKAVPVTAASLEASVAANGTADLDITSGATGGPFTGANLISISPPNAGTVTIISTAAATPAAAGVTRAATLPTGNTYTLRFVPAAAFAGMAVITYTISNANATSAPGTVKVTVAPRKDPSTDPDVTGLIGAQVEAARRFATTQIGNYNQRLEALHGKGRAPSSNGLNVVLPSSDRGSSRDLSRCQDIAGITDRDACLRGEVSPTALSKAKSLDVRDKSVGASGVATGESGDGPNLPGVGAGDDQRFAYWTAGTVDFGFANTAAQRSGFKFTTGGVTMGADYRFSDQFSLGAGVGYGHDATDIGSSGTRSTGDSYSGAIYASFRPMPTLFVDAVAGYGTLSFDSRRWVVDANDFATGKRKGQQFFGSLSAGYEYRTDDWLFSPYGRLTASRSTLDQYSESGAGLNALTYFKQNVNTLSGTLGVRAGFAKATRIGTFSPYVRVELQHDFNGQSLAGLAYADIASSGPVYFVPGSPYGSDRVQVGAGTKLRTGTLVFGLDYSVTTGMGGLQQGFRLTFTAPF</sequence>
<feature type="region of interest" description="Disordered" evidence="2">
    <location>
        <begin position="1529"/>
        <end position="1553"/>
    </location>
</feature>
<dbReference type="Pfam" id="PF01833">
    <property type="entry name" value="TIG"/>
    <property type="match status" value="8"/>
</dbReference>
<dbReference type="Pfam" id="PF03797">
    <property type="entry name" value="Autotransporter"/>
    <property type="match status" value="1"/>
</dbReference>
<dbReference type="PANTHER" id="PTHR46769">
    <property type="entry name" value="POLYCYSTIC KIDNEY AND HEPATIC DISEASE 1 (AUTOSOMAL RECESSIVE)-LIKE 1"/>
    <property type="match status" value="1"/>
</dbReference>
<reference evidence="4 5" key="1">
    <citation type="submission" date="2017-06" db="EMBL/GenBank/DDBJ databases">
        <authorList>
            <consortium name="Pathogen Informatics"/>
        </authorList>
    </citation>
    <scope>NUCLEOTIDE SEQUENCE [LARGE SCALE GENOMIC DNA]</scope>
    <source>
        <strain evidence="4 5">NCTC13161</strain>
    </source>
</reference>
<dbReference type="PROSITE" id="PS51208">
    <property type="entry name" value="AUTOTRANSPORTER"/>
    <property type="match status" value="1"/>
</dbReference>
<dbReference type="SMART" id="SM00869">
    <property type="entry name" value="Autotransporter"/>
    <property type="match status" value="1"/>
</dbReference>
<proteinExistence type="predicted"/>
<dbReference type="PANTHER" id="PTHR46769:SF2">
    <property type="entry name" value="FIBROCYSTIN-L ISOFORM 2 PRECURSOR-RELATED"/>
    <property type="match status" value="1"/>
</dbReference>
<dbReference type="Pfam" id="PF17963">
    <property type="entry name" value="Big_9"/>
    <property type="match status" value="2"/>
</dbReference>
<dbReference type="InterPro" id="IPR052387">
    <property type="entry name" value="Fibrocystin"/>
</dbReference>
<dbReference type="OrthoDB" id="5720638at2"/>
<evidence type="ECO:0000313" key="4">
    <source>
        <dbReference type="EMBL" id="SNU87403.1"/>
    </source>
</evidence>
<dbReference type="InterPro" id="IPR014756">
    <property type="entry name" value="Ig_E-set"/>
</dbReference>
<dbReference type="SUPFAM" id="SSF81296">
    <property type="entry name" value="E set domains"/>
    <property type="match status" value="8"/>
</dbReference>
<dbReference type="SUPFAM" id="SSF103515">
    <property type="entry name" value="Autotransporter"/>
    <property type="match status" value="1"/>
</dbReference>
<dbReference type="Proteomes" id="UP000215126">
    <property type="component" value="Chromosome 1"/>
</dbReference>
<evidence type="ECO:0000256" key="2">
    <source>
        <dbReference type="SAM" id="MobiDB-lite"/>
    </source>
</evidence>
<dbReference type="GO" id="GO:0005509">
    <property type="term" value="F:calcium ion binding"/>
    <property type="evidence" value="ECO:0007669"/>
    <property type="project" value="InterPro"/>
</dbReference>
<dbReference type="CDD" id="cd00603">
    <property type="entry name" value="IPT_PCSR"/>
    <property type="match status" value="4"/>
</dbReference>
<keyword evidence="1" id="KW-0732">Signal</keyword>
<organism evidence="4 5">
    <name type="scientific">Pandoraea sputorum</name>
    <dbReference type="NCBI Taxonomy" id="93222"/>
    <lineage>
        <taxon>Bacteria</taxon>
        <taxon>Pseudomonadati</taxon>
        <taxon>Pseudomonadota</taxon>
        <taxon>Betaproteobacteria</taxon>
        <taxon>Burkholderiales</taxon>
        <taxon>Burkholderiaceae</taxon>
        <taxon>Pandoraea</taxon>
    </lineage>
</organism>
<dbReference type="CDD" id="cd00102">
    <property type="entry name" value="IPT"/>
    <property type="match status" value="3"/>
</dbReference>
<gene>
    <name evidence="4" type="primary">ompB_2</name>
    <name evidence="4" type="ORF">SAMEA4530655_03824</name>
</gene>
<name>A0A239SRX7_9BURK</name>
<evidence type="ECO:0000259" key="3">
    <source>
        <dbReference type="PROSITE" id="PS51208"/>
    </source>
</evidence>
<dbReference type="Gene3D" id="2.60.40.2810">
    <property type="match status" value="1"/>
</dbReference>
<dbReference type="InterPro" id="IPR013783">
    <property type="entry name" value="Ig-like_fold"/>
</dbReference>
<evidence type="ECO:0000256" key="1">
    <source>
        <dbReference type="ARBA" id="ARBA00022729"/>
    </source>
</evidence>
<keyword evidence="5" id="KW-1185">Reference proteome</keyword>
<protein>
    <submittedName>
        <fullName evidence="4">ROmp B</fullName>
    </submittedName>
</protein>
<dbReference type="InterPro" id="IPR015919">
    <property type="entry name" value="Cadherin-like_sf"/>
</dbReference>
<dbReference type="CDD" id="cd11304">
    <property type="entry name" value="Cadherin_repeat"/>
    <property type="match status" value="1"/>
</dbReference>